<feature type="binding site" evidence="3">
    <location>
        <position position="49"/>
    </location>
    <ligand>
        <name>a divalent metal cation</name>
        <dbReference type="ChEBI" id="CHEBI:60240"/>
    </ligand>
</feature>
<evidence type="ECO:0000313" key="4">
    <source>
        <dbReference type="EMBL" id="SNX43088.1"/>
    </source>
</evidence>
<evidence type="ECO:0000256" key="2">
    <source>
        <dbReference type="ARBA" id="ARBA00022723"/>
    </source>
</evidence>
<evidence type="ECO:0000256" key="3">
    <source>
        <dbReference type="PIRSR" id="PIRSR607837-1"/>
    </source>
</evidence>
<keyword evidence="2 3" id="KW-0479">Metal-binding</keyword>
<dbReference type="OrthoDB" id="9807509at2"/>
<dbReference type="EMBL" id="OANT01000001">
    <property type="protein sequence ID" value="SNX43088.1"/>
    <property type="molecule type" value="Genomic_DNA"/>
</dbReference>
<dbReference type="InterPro" id="IPR034660">
    <property type="entry name" value="DinB/YfiT-like"/>
</dbReference>
<protein>
    <submittedName>
        <fullName evidence="4">Uncharacterized damage-inducible protein DinB (Forms a four-helix bundle)</fullName>
    </submittedName>
</protein>
<evidence type="ECO:0000313" key="5">
    <source>
        <dbReference type="Proteomes" id="UP000219042"/>
    </source>
</evidence>
<dbReference type="Proteomes" id="UP000219042">
    <property type="component" value="Unassembled WGS sequence"/>
</dbReference>
<accession>A0A240E2T6</accession>
<feature type="binding site" evidence="3">
    <location>
        <position position="138"/>
    </location>
    <ligand>
        <name>a divalent metal cation</name>
        <dbReference type="ChEBI" id="CHEBI:60240"/>
    </ligand>
</feature>
<dbReference type="Gene3D" id="1.20.120.450">
    <property type="entry name" value="dinb family like domain"/>
    <property type="match status" value="1"/>
</dbReference>
<dbReference type="GO" id="GO:0046872">
    <property type="term" value="F:metal ion binding"/>
    <property type="evidence" value="ECO:0007669"/>
    <property type="project" value="UniProtKB-KW"/>
</dbReference>
<dbReference type="SUPFAM" id="SSF109854">
    <property type="entry name" value="DinB/YfiT-like putative metalloenzymes"/>
    <property type="match status" value="1"/>
</dbReference>
<feature type="binding site" evidence="3">
    <location>
        <position position="134"/>
    </location>
    <ligand>
        <name>a divalent metal cation</name>
        <dbReference type="ChEBI" id="CHEBI:60240"/>
    </ligand>
</feature>
<sequence>MDLKTFELLAHYNIWATQRLKDVLADVSDQDFFTDSGLYFKSIFATLNHLLVGEHYLWFPRFATGTSARLTLNTIIEQDRHILTSTLLEKSHHWLGFLNDLDEQRLAQNLHYQTSSGQDMVLPYAATLLHVFNHGTHHRGQITAALTAMGYPCPELDLVYMLIEEKNNKD</sequence>
<name>A0A240E2T6_9GAMM</name>
<gene>
    <name evidence="4" type="ORF">SAMN05421731_101122</name>
</gene>
<dbReference type="PANTHER" id="PTHR37302:SF1">
    <property type="entry name" value="PROTEIN DINB"/>
    <property type="match status" value="1"/>
</dbReference>
<dbReference type="AlphaFoldDB" id="A0A240E2T6"/>
<reference evidence="5" key="1">
    <citation type="submission" date="2016-09" db="EMBL/GenBank/DDBJ databases">
        <authorList>
            <person name="Varghese N."/>
            <person name="Submissions S."/>
        </authorList>
    </citation>
    <scope>NUCLEOTIDE SEQUENCE [LARGE SCALE GENOMIC DNA]</scope>
    <source>
        <strain evidence="5">ANC 4466</strain>
    </source>
</reference>
<evidence type="ECO:0000256" key="1">
    <source>
        <dbReference type="ARBA" id="ARBA00008635"/>
    </source>
</evidence>
<dbReference type="RefSeq" id="WP_097077426.1">
    <property type="nucleotide sequence ID" value="NZ_BAABHT010000020.1"/>
</dbReference>
<keyword evidence="5" id="KW-1185">Reference proteome</keyword>
<comment type="similarity">
    <text evidence="1">Belongs to the DinB family.</text>
</comment>
<dbReference type="InterPro" id="IPR007837">
    <property type="entry name" value="DinB"/>
</dbReference>
<dbReference type="Pfam" id="PF05163">
    <property type="entry name" value="DinB"/>
    <property type="match status" value="1"/>
</dbReference>
<proteinExistence type="inferred from homology"/>
<dbReference type="PANTHER" id="PTHR37302">
    <property type="entry name" value="SLR1116 PROTEIN"/>
    <property type="match status" value="1"/>
</dbReference>
<organism evidence="4 5">
    <name type="scientific">Acinetobacter puyangensis</name>
    <dbReference type="NCBI Taxonomy" id="1096779"/>
    <lineage>
        <taxon>Bacteria</taxon>
        <taxon>Pseudomonadati</taxon>
        <taxon>Pseudomonadota</taxon>
        <taxon>Gammaproteobacteria</taxon>
        <taxon>Moraxellales</taxon>
        <taxon>Moraxellaceae</taxon>
        <taxon>Acinetobacter</taxon>
    </lineage>
</organism>